<name>A0A8D8B9I1_CULPI</name>
<protein>
    <submittedName>
        <fullName evidence="2">(northern house mosquito) hypothetical protein</fullName>
    </submittedName>
</protein>
<dbReference type="AlphaFoldDB" id="A0A8D8B9I1"/>
<feature type="region of interest" description="Disordered" evidence="1">
    <location>
        <begin position="76"/>
        <end position="136"/>
    </location>
</feature>
<accession>A0A8D8B9I1</accession>
<evidence type="ECO:0000256" key="1">
    <source>
        <dbReference type="SAM" id="MobiDB-lite"/>
    </source>
</evidence>
<organism evidence="2">
    <name type="scientific">Culex pipiens</name>
    <name type="common">House mosquito</name>
    <dbReference type="NCBI Taxonomy" id="7175"/>
    <lineage>
        <taxon>Eukaryota</taxon>
        <taxon>Metazoa</taxon>
        <taxon>Ecdysozoa</taxon>
        <taxon>Arthropoda</taxon>
        <taxon>Hexapoda</taxon>
        <taxon>Insecta</taxon>
        <taxon>Pterygota</taxon>
        <taxon>Neoptera</taxon>
        <taxon>Endopterygota</taxon>
        <taxon>Diptera</taxon>
        <taxon>Nematocera</taxon>
        <taxon>Culicoidea</taxon>
        <taxon>Culicidae</taxon>
        <taxon>Culicinae</taxon>
        <taxon>Culicini</taxon>
        <taxon>Culex</taxon>
        <taxon>Culex</taxon>
    </lineage>
</organism>
<feature type="compositionally biased region" description="Basic and acidic residues" evidence="1">
    <location>
        <begin position="126"/>
        <end position="136"/>
    </location>
</feature>
<sequence>MEQRVHDWNISCDRDRGLLQIRLQRNHRYVCLGFLHWRLCRVRSDGRSPQTLVPSGLQSKTAAADHPSVLLFDRRPEHHLRLGARSPDPPQILGNERRPAQLKSGLPVRPRGLADAAKTPGVHQEGSLDRHVGHRG</sequence>
<evidence type="ECO:0000313" key="2">
    <source>
        <dbReference type="EMBL" id="CAG6470088.1"/>
    </source>
</evidence>
<reference evidence="2" key="1">
    <citation type="submission" date="2021-05" db="EMBL/GenBank/DDBJ databases">
        <authorList>
            <person name="Alioto T."/>
            <person name="Alioto T."/>
            <person name="Gomez Garrido J."/>
        </authorList>
    </citation>
    <scope>NUCLEOTIDE SEQUENCE</scope>
</reference>
<dbReference type="EMBL" id="HBUE01064517">
    <property type="protein sequence ID" value="CAG6470088.1"/>
    <property type="molecule type" value="Transcribed_RNA"/>
</dbReference>
<dbReference type="EMBL" id="HBUE01064516">
    <property type="protein sequence ID" value="CAG6470086.1"/>
    <property type="molecule type" value="Transcribed_RNA"/>
</dbReference>
<proteinExistence type="predicted"/>